<gene>
    <name evidence="2" type="ORF">DCAF_LOCUS13281</name>
</gene>
<name>A0AAV1RRR6_9ROSI</name>
<sequence length="241" mass="27520">MSNMKGNISDEETDFSESEIDGFIEKLCERLKAGKHTVKNPNATFRCPFCVGKKKQEYSFCELLQHASAVGVVGSSHRSGKEKASHLALAKYLGENPADEYSRSEDPKFKPGKLSEQLKQEKLYAWPWKGIKPVEVNGLRDEENLKWYVTVGFADDMTGYENVVRLDTDFEVILHDDYSSKGVIGTYLHANTKLYTISNMEEKSMEERSMMLTSLEKELEISTNTSLYEMQYKYNEKSVSE</sequence>
<proteinExistence type="predicted"/>
<dbReference type="InterPro" id="IPR045177">
    <property type="entry name" value="FDM1-5/IDN2"/>
</dbReference>
<dbReference type="GO" id="GO:0080188">
    <property type="term" value="P:gene silencing by siRNA-directed DNA methylation"/>
    <property type="evidence" value="ECO:0007669"/>
    <property type="project" value="InterPro"/>
</dbReference>
<protein>
    <recommendedName>
        <fullName evidence="1">Zinc finger-XS domain-containing protein</fullName>
    </recommendedName>
</protein>
<reference evidence="2 3" key="1">
    <citation type="submission" date="2024-01" db="EMBL/GenBank/DDBJ databases">
        <authorList>
            <person name="Waweru B."/>
        </authorList>
    </citation>
    <scope>NUCLEOTIDE SEQUENCE [LARGE SCALE GENOMIC DNA]</scope>
</reference>
<dbReference type="InterPro" id="IPR005381">
    <property type="entry name" value="Znf-XS_domain"/>
</dbReference>
<evidence type="ECO:0000259" key="1">
    <source>
        <dbReference type="Pfam" id="PF03470"/>
    </source>
</evidence>
<accession>A0AAV1RRR6</accession>
<feature type="domain" description="Zinc finger-XS" evidence="1">
    <location>
        <begin position="47"/>
        <end position="90"/>
    </location>
</feature>
<dbReference type="EMBL" id="CAWUPB010001111">
    <property type="protein sequence ID" value="CAK7338237.1"/>
    <property type="molecule type" value="Genomic_DNA"/>
</dbReference>
<comment type="caution">
    <text evidence="2">The sequence shown here is derived from an EMBL/GenBank/DDBJ whole genome shotgun (WGS) entry which is preliminary data.</text>
</comment>
<organism evidence="2 3">
    <name type="scientific">Dovyalis caffra</name>
    <dbReference type="NCBI Taxonomy" id="77055"/>
    <lineage>
        <taxon>Eukaryota</taxon>
        <taxon>Viridiplantae</taxon>
        <taxon>Streptophyta</taxon>
        <taxon>Embryophyta</taxon>
        <taxon>Tracheophyta</taxon>
        <taxon>Spermatophyta</taxon>
        <taxon>Magnoliopsida</taxon>
        <taxon>eudicotyledons</taxon>
        <taxon>Gunneridae</taxon>
        <taxon>Pentapetalae</taxon>
        <taxon>rosids</taxon>
        <taxon>fabids</taxon>
        <taxon>Malpighiales</taxon>
        <taxon>Salicaceae</taxon>
        <taxon>Flacourtieae</taxon>
        <taxon>Dovyalis</taxon>
    </lineage>
</organism>
<dbReference type="AlphaFoldDB" id="A0AAV1RRR6"/>
<dbReference type="PANTHER" id="PTHR21596:SF3">
    <property type="entry name" value="FACTOR OF DNA METHYLATION 1-RELATED"/>
    <property type="match status" value="1"/>
</dbReference>
<dbReference type="Pfam" id="PF03470">
    <property type="entry name" value="zf-XS"/>
    <property type="match status" value="1"/>
</dbReference>
<dbReference type="Proteomes" id="UP001314170">
    <property type="component" value="Unassembled WGS sequence"/>
</dbReference>
<dbReference type="PANTHER" id="PTHR21596">
    <property type="entry name" value="RIBONUCLEASE P SUBUNIT P38"/>
    <property type="match status" value="1"/>
</dbReference>
<evidence type="ECO:0000313" key="3">
    <source>
        <dbReference type="Proteomes" id="UP001314170"/>
    </source>
</evidence>
<evidence type="ECO:0000313" key="2">
    <source>
        <dbReference type="EMBL" id="CAK7338237.1"/>
    </source>
</evidence>
<keyword evidence="3" id="KW-1185">Reference proteome</keyword>